<dbReference type="RefSeq" id="WP_132299665.1">
    <property type="nucleotide sequence ID" value="NZ_CP170642.1"/>
</dbReference>
<reference evidence="4 5" key="1">
    <citation type="submission" date="2019-03" db="EMBL/GenBank/DDBJ databases">
        <title>Genomic Encyclopedia of Type Strains, Phase IV (KMG-IV): sequencing the most valuable type-strain genomes for metagenomic binning, comparative biology and taxonomic classification.</title>
        <authorList>
            <person name="Goeker M."/>
        </authorList>
    </citation>
    <scope>NUCLEOTIDE SEQUENCE [LARGE SCALE GENOMIC DNA]</scope>
    <source>
        <strain evidence="4 5">DSM 10053</strain>
    </source>
</reference>
<dbReference type="SUPFAM" id="SSF48498">
    <property type="entry name" value="Tetracyclin repressor-like, C-terminal domain"/>
    <property type="match status" value="1"/>
</dbReference>
<gene>
    <name evidence="4" type="ORF">EV692_0202</name>
</gene>
<comment type="caution">
    <text evidence="4">The sequence shown here is derived from an EMBL/GenBank/DDBJ whole genome shotgun (WGS) entry which is preliminary data.</text>
</comment>
<dbReference type="GO" id="GO:0003700">
    <property type="term" value="F:DNA-binding transcription factor activity"/>
    <property type="evidence" value="ECO:0007669"/>
    <property type="project" value="TreeGrafter"/>
</dbReference>
<evidence type="ECO:0000256" key="1">
    <source>
        <dbReference type="ARBA" id="ARBA00023125"/>
    </source>
</evidence>
<feature type="DNA-binding region" description="H-T-H motif" evidence="2">
    <location>
        <begin position="24"/>
        <end position="43"/>
    </location>
</feature>
<dbReference type="OrthoDB" id="270177at2"/>
<dbReference type="PRINTS" id="PR00455">
    <property type="entry name" value="HTHTETR"/>
</dbReference>
<dbReference type="Gene3D" id="1.10.357.10">
    <property type="entry name" value="Tetracycline Repressor, domain 2"/>
    <property type="match status" value="1"/>
</dbReference>
<evidence type="ECO:0000313" key="4">
    <source>
        <dbReference type="EMBL" id="TCK71145.1"/>
    </source>
</evidence>
<name>A0A4R1KZW7_9PAST</name>
<proteinExistence type="predicted"/>
<feature type="domain" description="HTH tetR-type" evidence="3">
    <location>
        <begin position="1"/>
        <end position="61"/>
    </location>
</feature>
<dbReference type="Pfam" id="PF00440">
    <property type="entry name" value="TetR_N"/>
    <property type="match status" value="1"/>
</dbReference>
<dbReference type="AlphaFoldDB" id="A0A4R1KZW7"/>
<evidence type="ECO:0000313" key="5">
    <source>
        <dbReference type="Proteomes" id="UP000295496"/>
    </source>
</evidence>
<keyword evidence="5" id="KW-1185">Reference proteome</keyword>
<dbReference type="GO" id="GO:0000976">
    <property type="term" value="F:transcription cis-regulatory region binding"/>
    <property type="evidence" value="ECO:0007669"/>
    <property type="project" value="TreeGrafter"/>
</dbReference>
<dbReference type="SUPFAM" id="SSF46689">
    <property type="entry name" value="Homeodomain-like"/>
    <property type="match status" value="1"/>
</dbReference>
<dbReference type="InterPro" id="IPR036271">
    <property type="entry name" value="Tet_transcr_reg_TetR-rel_C_sf"/>
</dbReference>
<dbReference type="PANTHER" id="PTHR30055">
    <property type="entry name" value="HTH-TYPE TRANSCRIPTIONAL REGULATOR RUTR"/>
    <property type="match status" value="1"/>
</dbReference>
<keyword evidence="1 2" id="KW-0238">DNA-binding</keyword>
<dbReference type="PROSITE" id="PS50977">
    <property type="entry name" value="HTH_TETR_2"/>
    <property type="match status" value="1"/>
</dbReference>
<evidence type="ECO:0000259" key="3">
    <source>
        <dbReference type="PROSITE" id="PS50977"/>
    </source>
</evidence>
<organism evidence="4 5">
    <name type="scientific">Lonepinella koalarum</name>
    <dbReference type="NCBI Taxonomy" id="53417"/>
    <lineage>
        <taxon>Bacteria</taxon>
        <taxon>Pseudomonadati</taxon>
        <taxon>Pseudomonadota</taxon>
        <taxon>Gammaproteobacteria</taxon>
        <taxon>Pasteurellales</taxon>
        <taxon>Pasteurellaceae</taxon>
        <taxon>Lonepinella</taxon>
    </lineage>
</organism>
<dbReference type="EMBL" id="SMGJ01000001">
    <property type="protein sequence ID" value="TCK71145.1"/>
    <property type="molecule type" value="Genomic_DNA"/>
</dbReference>
<dbReference type="PANTHER" id="PTHR30055:SF200">
    <property type="entry name" value="HTH-TYPE TRANSCRIPTIONAL REPRESSOR BDCR"/>
    <property type="match status" value="1"/>
</dbReference>
<accession>A0A4R1KZW7</accession>
<dbReference type="Proteomes" id="UP000295496">
    <property type="component" value="Unassembled WGS sequence"/>
</dbReference>
<dbReference type="InterPro" id="IPR009057">
    <property type="entry name" value="Homeodomain-like_sf"/>
</dbReference>
<protein>
    <submittedName>
        <fullName evidence="4">TetR family transcriptional regulator</fullName>
    </submittedName>
</protein>
<evidence type="ECO:0000256" key="2">
    <source>
        <dbReference type="PROSITE-ProRule" id="PRU00335"/>
    </source>
</evidence>
<dbReference type="InterPro" id="IPR050109">
    <property type="entry name" value="HTH-type_TetR-like_transc_reg"/>
</dbReference>
<sequence>MDLRQKIIATAFNLFYEQGFHACGVELLASQAGTTKRTLYAHFGSKDGLIAAVLDYRHEQFFALVEQALQGVSGAYSETAYLDFIRAWTHSPEFHGCLFINACAEFSDPNSPFYQQASQHKRQVRELLYQHFVADNSIDAQQAKIAADRAFIFGEGLIVAVQTGQGELVGYFGQAEH</sequence>
<dbReference type="InterPro" id="IPR001647">
    <property type="entry name" value="HTH_TetR"/>
</dbReference>